<dbReference type="Gene3D" id="3.40.1190.20">
    <property type="match status" value="1"/>
</dbReference>
<gene>
    <name evidence="5" type="ORF">S03H2_33975</name>
</gene>
<dbReference type="InterPro" id="IPR011611">
    <property type="entry name" value="PfkB_dom"/>
</dbReference>
<dbReference type="PANTHER" id="PTHR43320">
    <property type="entry name" value="SUGAR KINASE"/>
    <property type="match status" value="1"/>
</dbReference>
<feature type="domain" description="Carbohydrate kinase PfkB" evidence="4">
    <location>
        <begin position="1"/>
        <end position="99"/>
    </location>
</feature>
<accession>X1H502</accession>
<evidence type="ECO:0000313" key="5">
    <source>
        <dbReference type="EMBL" id="GAH52170.1"/>
    </source>
</evidence>
<organism evidence="5">
    <name type="scientific">marine sediment metagenome</name>
    <dbReference type="NCBI Taxonomy" id="412755"/>
    <lineage>
        <taxon>unclassified sequences</taxon>
        <taxon>metagenomes</taxon>
        <taxon>ecological metagenomes</taxon>
    </lineage>
</organism>
<dbReference type="InterPro" id="IPR052700">
    <property type="entry name" value="Carb_kinase_PfkB-like"/>
</dbReference>
<evidence type="ECO:0000259" key="4">
    <source>
        <dbReference type="Pfam" id="PF00294"/>
    </source>
</evidence>
<keyword evidence="2" id="KW-0808">Transferase</keyword>
<dbReference type="PROSITE" id="PS00584">
    <property type="entry name" value="PFKB_KINASES_2"/>
    <property type="match status" value="1"/>
</dbReference>
<dbReference type="InterPro" id="IPR002173">
    <property type="entry name" value="Carboh/pur_kinase_PfkB_CS"/>
</dbReference>
<evidence type="ECO:0000256" key="1">
    <source>
        <dbReference type="ARBA" id="ARBA00010688"/>
    </source>
</evidence>
<keyword evidence="3" id="KW-0418">Kinase</keyword>
<reference evidence="5" key="1">
    <citation type="journal article" date="2014" name="Front. Microbiol.">
        <title>High frequency of phylogenetically diverse reductive dehalogenase-homologous genes in deep subseafloor sedimentary metagenomes.</title>
        <authorList>
            <person name="Kawai M."/>
            <person name="Futagami T."/>
            <person name="Toyoda A."/>
            <person name="Takaki Y."/>
            <person name="Nishi S."/>
            <person name="Hori S."/>
            <person name="Arai W."/>
            <person name="Tsubouchi T."/>
            <person name="Morono Y."/>
            <person name="Uchiyama I."/>
            <person name="Ito T."/>
            <person name="Fujiyama A."/>
            <person name="Inagaki F."/>
            <person name="Takami H."/>
        </authorList>
    </citation>
    <scope>NUCLEOTIDE SEQUENCE</scope>
    <source>
        <strain evidence="5">Expedition CK06-06</strain>
    </source>
</reference>
<dbReference type="Pfam" id="PF00294">
    <property type="entry name" value="PfkB"/>
    <property type="match status" value="1"/>
</dbReference>
<sequence length="118" mass="12613">NETEAEALTHKKADKALDAMAEMAEVAVLKMGKDGSMVKRGSEKCEIGIEKVNSVDTTGAGDLYAAGFLYGYCNGQSLEVCGRIGSILGGHITEVIGAKMDEQKWNIVKEKVGKIYKA</sequence>
<dbReference type="PANTHER" id="PTHR43320:SF3">
    <property type="entry name" value="CARBOHYDRATE KINASE PFKB DOMAIN-CONTAINING PROTEIN"/>
    <property type="match status" value="1"/>
</dbReference>
<dbReference type="EMBL" id="BARU01020714">
    <property type="protein sequence ID" value="GAH52170.1"/>
    <property type="molecule type" value="Genomic_DNA"/>
</dbReference>
<dbReference type="InterPro" id="IPR029056">
    <property type="entry name" value="Ribokinase-like"/>
</dbReference>
<evidence type="ECO:0000256" key="2">
    <source>
        <dbReference type="ARBA" id="ARBA00022679"/>
    </source>
</evidence>
<dbReference type="SUPFAM" id="SSF53613">
    <property type="entry name" value="Ribokinase-like"/>
    <property type="match status" value="1"/>
</dbReference>
<proteinExistence type="inferred from homology"/>
<comment type="caution">
    <text evidence="5">The sequence shown here is derived from an EMBL/GenBank/DDBJ whole genome shotgun (WGS) entry which is preliminary data.</text>
</comment>
<dbReference type="AlphaFoldDB" id="X1H502"/>
<feature type="non-terminal residue" evidence="5">
    <location>
        <position position="1"/>
    </location>
</feature>
<dbReference type="GO" id="GO:0016301">
    <property type="term" value="F:kinase activity"/>
    <property type="evidence" value="ECO:0007669"/>
    <property type="project" value="UniProtKB-KW"/>
</dbReference>
<comment type="similarity">
    <text evidence="1">Belongs to the carbohydrate kinase PfkB family.</text>
</comment>
<name>X1H502_9ZZZZ</name>
<evidence type="ECO:0000256" key="3">
    <source>
        <dbReference type="ARBA" id="ARBA00022777"/>
    </source>
</evidence>
<protein>
    <recommendedName>
        <fullName evidence="4">Carbohydrate kinase PfkB domain-containing protein</fullName>
    </recommendedName>
</protein>